<dbReference type="EMBL" id="JAGKQQ010000001">
    <property type="protein sequence ID" value="MBP3959634.1"/>
    <property type="molecule type" value="Genomic_DNA"/>
</dbReference>
<dbReference type="InterPro" id="IPR050859">
    <property type="entry name" value="Class-I_PLP-dep_aminotransf"/>
</dbReference>
<proteinExistence type="predicted"/>
<dbReference type="Proteomes" id="UP000676565">
    <property type="component" value="Unassembled WGS sequence"/>
</dbReference>
<dbReference type="GO" id="GO:0008483">
    <property type="term" value="F:transaminase activity"/>
    <property type="evidence" value="ECO:0007669"/>
    <property type="project" value="UniProtKB-KW"/>
</dbReference>
<name>A0ABS5C0X5_9BACT</name>
<dbReference type="Gene3D" id="3.90.1150.10">
    <property type="entry name" value="Aspartate Aminotransferase, domain 1"/>
    <property type="match status" value="1"/>
</dbReference>
<dbReference type="Gene3D" id="3.40.640.10">
    <property type="entry name" value="Type I PLP-dependent aspartate aminotransferase-like (Major domain)"/>
    <property type="match status" value="1"/>
</dbReference>
<evidence type="ECO:0000256" key="3">
    <source>
        <dbReference type="ARBA" id="ARBA00022679"/>
    </source>
</evidence>
<keyword evidence="4" id="KW-0663">Pyridoxal phosphate</keyword>
<accession>A0ABS5C0X5</accession>
<dbReference type="PANTHER" id="PTHR42790:SF19">
    <property type="entry name" value="KYNURENINE_ALPHA-AMINOADIPATE AMINOTRANSFERASE, MITOCHONDRIAL"/>
    <property type="match status" value="1"/>
</dbReference>
<evidence type="ECO:0000313" key="6">
    <source>
        <dbReference type="EMBL" id="MBP3959634.1"/>
    </source>
</evidence>
<gene>
    <name evidence="6" type="ORF">J8F10_30685</name>
</gene>
<keyword evidence="7" id="KW-1185">Reference proteome</keyword>
<organism evidence="6 7">
    <name type="scientific">Gemmata palustris</name>
    <dbReference type="NCBI Taxonomy" id="2822762"/>
    <lineage>
        <taxon>Bacteria</taxon>
        <taxon>Pseudomonadati</taxon>
        <taxon>Planctomycetota</taxon>
        <taxon>Planctomycetia</taxon>
        <taxon>Gemmatales</taxon>
        <taxon>Gemmataceae</taxon>
        <taxon>Gemmata</taxon>
    </lineage>
</organism>
<keyword evidence="2 6" id="KW-0032">Aminotransferase</keyword>
<evidence type="ECO:0000256" key="1">
    <source>
        <dbReference type="ARBA" id="ARBA00001933"/>
    </source>
</evidence>
<dbReference type="InterPro" id="IPR004839">
    <property type="entry name" value="Aminotransferase_I/II_large"/>
</dbReference>
<protein>
    <submittedName>
        <fullName evidence="6">PLP-dependent aminotransferase family protein</fullName>
    </submittedName>
</protein>
<dbReference type="RefSeq" id="WP_210660355.1">
    <property type="nucleotide sequence ID" value="NZ_JAGKQQ010000001.1"/>
</dbReference>
<reference evidence="6 7" key="1">
    <citation type="submission" date="2021-04" db="EMBL/GenBank/DDBJ databases">
        <authorList>
            <person name="Ivanova A."/>
        </authorList>
    </citation>
    <scope>NUCLEOTIDE SEQUENCE [LARGE SCALE GENOMIC DNA]</scope>
    <source>
        <strain evidence="6 7">G18</strain>
    </source>
</reference>
<evidence type="ECO:0000256" key="4">
    <source>
        <dbReference type="ARBA" id="ARBA00022898"/>
    </source>
</evidence>
<sequence length="435" mass="47430">MPPAPLSRSGKSRRTTDSPISYFIQKALETPGLISFAAGLVDEGSLPVDEVGAAVAQIVADPLAGRATLQYGSTQGLPELREQVLQLVCDADGVRPSDVSLTVNDVCITTGSQQLLYLLGEALFDPGDIVITEAPSYFVFHSLLQSHGAKVLTVPLDEHGMKMDALEALLERLRRSGELARVKVIYTVDYFQNPTGLTLAVDRRAKLVELARRYSTDHRIIVLEDAAYRELRFTGADLPSVKRFDPTNEFVVYTSTFSKPCAPGLKTGYALMPPDLMAPLLHLKGSHDFGSANLSQHIASRLIASGAYAKHAEHLRNVYRKKRDLMVQALESEFSDFPAARWTVPAGGFYVWLTFDGIDTGPNGPLVQAALETGVLYVPGEFGHVFDGEESVPNNECRLCFGVATEEQIPEGIRRLRKACAAISTGKREKVKVGV</sequence>
<evidence type="ECO:0000259" key="5">
    <source>
        <dbReference type="Pfam" id="PF00155"/>
    </source>
</evidence>
<evidence type="ECO:0000313" key="7">
    <source>
        <dbReference type="Proteomes" id="UP000676565"/>
    </source>
</evidence>
<dbReference type="SUPFAM" id="SSF53383">
    <property type="entry name" value="PLP-dependent transferases"/>
    <property type="match status" value="1"/>
</dbReference>
<dbReference type="Pfam" id="PF00155">
    <property type="entry name" value="Aminotran_1_2"/>
    <property type="match status" value="1"/>
</dbReference>
<keyword evidence="3" id="KW-0808">Transferase</keyword>
<dbReference type="CDD" id="cd00609">
    <property type="entry name" value="AAT_like"/>
    <property type="match status" value="1"/>
</dbReference>
<dbReference type="InterPro" id="IPR015421">
    <property type="entry name" value="PyrdxlP-dep_Trfase_major"/>
</dbReference>
<dbReference type="InterPro" id="IPR015422">
    <property type="entry name" value="PyrdxlP-dep_Trfase_small"/>
</dbReference>
<dbReference type="PANTHER" id="PTHR42790">
    <property type="entry name" value="AMINOTRANSFERASE"/>
    <property type="match status" value="1"/>
</dbReference>
<feature type="domain" description="Aminotransferase class I/classII large" evidence="5">
    <location>
        <begin position="40"/>
        <end position="416"/>
    </location>
</feature>
<comment type="cofactor">
    <cofactor evidence="1">
        <name>pyridoxal 5'-phosphate</name>
        <dbReference type="ChEBI" id="CHEBI:597326"/>
    </cofactor>
</comment>
<evidence type="ECO:0000256" key="2">
    <source>
        <dbReference type="ARBA" id="ARBA00022576"/>
    </source>
</evidence>
<comment type="caution">
    <text evidence="6">The sequence shown here is derived from an EMBL/GenBank/DDBJ whole genome shotgun (WGS) entry which is preliminary data.</text>
</comment>
<dbReference type="InterPro" id="IPR015424">
    <property type="entry name" value="PyrdxlP-dep_Trfase"/>
</dbReference>